<dbReference type="AlphaFoldDB" id="A0AAD7B0U8"/>
<accession>A0AAD7B0U8</accession>
<dbReference type="PANTHER" id="PTHR36978">
    <property type="entry name" value="P-LOOP CONTAINING NUCLEOTIDE TRIPHOSPHATE HYDROLASE"/>
    <property type="match status" value="1"/>
</dbReference>
<dbReference type="InterPro" id="IPR027417">
    <property type="entry name" value="P-loop_NTPase"/>
</dbReference>
<evidence type="ECO:0000313" key="2">
    <source>
        <dbReference type="EMBL" id="KAJ7606808.1"/>
    </source>
</evidence>
<dbReference type="EMBL" id="JARKIF010000054">
    <property type="protein sequence ID" value="KAJ7606808.1"/>
    <property type="molecule type" value="Genomic_DNA"/>
</dbReference>
<keyword evidence="1" id="KW-1133">Transmembrane helix</keyword>
<sequence>MAENSFRARHPELYMEDANIDRHTCRRVVPMEVLSLGMPRTGTASMKAALEILGYNECYHMLHTFQNVQDFDMWMEALAAKYDGKGKFGRAEFDKLLGHCMAVTDAPCSLFAPELIDAYPEAKVILVERDVEAWYKSFSIIMGNTFVPVARVVAFLDPLWTGRRATFFRGWMEKQFGVLETAGQVREVARDTYRAHYAEIRRITEKERLLEYELGSGWEPLCKFLGKPVPDVAFPRVNEAAALRERILLGRRKGIRRAIQNAAGGLFICVVVVAFGLYCAWNRI</sequence>
<dbReference type="InterPro" id="IPR040632">
    <property type="entry name" value="Sulfotransfer_4"/>
</dbReference>
<keyword evidence="1" id="KW-0812">Transmembrane</keyword>
<evidence type="ECO:0000313" key="3">
    <source>
        <dbReference type="Proteomes" id="UP001221142"/>
    </source>
</evidence>
<dbReference type="PANTHER" id="PTHR36978:SF4">
    <property type="entry name" value="P-LOOP CONTAINING NUCLEOSIDE TRIPHOSPHATE HYDROLASE PROTEIN"/>
    <property type="match status" value="1"/>
</dbReference>
<keyword evidence="1" id="KW-0472">Membrane</keyword>
<comment type="caution">
    <text evidence="2">The sequence shown here is derived from an EMBL/GenBank/DDBJ whole genome shotgun (WGS) entry which is preliminary data.</text>
</comment>
<keyword evidence="3" id="KW-1185">Reference proteome</keyword>
<dbReference type="Gene3D" id="3.40.50.300">
    <property type="entry name" value="P-loop containing nucleotide triphosphate hydrolases"/>
    <property type="match status" value="1"/>
</dbReference>
<gene>
    <name evidence="2" type="ORF">FB45DRAFT_1136430</name>
</gene>
<reference evidence="2" key="1">
    <citation type="submission" date="2023-03" db="EMBL/GenBank/DDBJ databases">
        <title>Massive genome expansion in bonnet fungi (Mycena s.s.) driven by repeated elements and novel gene families across ecological guilds.</title>
        <authorList>
            <consortium name="Lawrence Berkeley National Laboratory"/>
            <person name="Harder C.B."/>
            <person name="Miyauchi S."/>
            <person name="Viragh M."/>
            <person name="Kuo A."/>
            <person name="Thoen E."/>
            <person name="Andreopoulos B."/>
            <person name="Lu D."/>
            <person name="Skrede I."/>
            <person name="Drula E."/>
            <person name="Henrissat B."/>
            <person name="Morin E."/>
            <person name="Kohler A."/>
            <person name="Barry K."/>
            <person name="LaButti K."/>
            <person name="Morin E."/>
            <person name="Salamov A."/>
            <person name="Lipzen A."/>
            <person name="Mereny Z."/>
            <person name="Hegedus B."/>
            <person name="Baldrian P."/>
            <person name="Stursova M."/>
            <person name="Weitz H."/>
            <person name="Taylor A."/>
            <person name="Grigoriev I.V."/>
            <person name="Nagy L.G."/>
            <person name="Martin F."/>
            <person name="Kauserud H."/>
        </authorList>
    </citation>
    <scope>NUCLEOTIDE SEQUENCE</scope>
    <source>
        <strain evidence="2">9284</strain>
    </source>
</reference>
<proteinExistence type="predicted"/>
<name>A0AAD7B0U8_9AGAR</name>
<dbReference type="Pfam" id="PF17784">
    <property type="entry name" value="Sulfotransfer_4"/>
    <property type="match status" value="1"/>
</dbReference>
<feature type="transmembrane region" description="Helical" evidence="1">
    <location>
        <begin position="262"/>
        <end position="281"/>
    </location>
</feature>
<organism evidence="2 3">
    <name type="scientific">Roridomyces roridus</name>
    <dbReference type="NCBI Taxonomy" id="1738132"/>
    <lineage>
        <taxon>Eukaryota</taxon>
        <taxon>Fungi</taxon>
        <taxon>Dikarya</taxon>
        <taxon>Basidiomycota</taxon>
        <taxon>Agaricomycotina</taxon>
        <taxon>Agaricomycetes</taxon>
        <taxon>Agaricomycetidae</taxon>
        <taxon>Agaricales</taxon>
        <taxon>Marasmiineae</taxon>
        <taxon>Mycenaceae</taxon>
        <taxon>Roridomyces</taxon>
    </lineage>
</organism>
<protein>
    <submittedName>
        <fullName evidence="2">Efflux pump antibiotic resistance protein</fullName>
    </submittedName>
</protein>
<dbReference type="SUPFAM" id="SSF52540">
    <property type="entry name" value="P-loop containing nucleoside triphosphate hydrolases"/>
    <property type="match status" value="1"/>
</dbReference>
<evidence type="ECO:0000256" key="1">
    <source>
        <dbReference type="SAM" id="Phobius"/>
    </source>
</evidence>
<dbReference type="Proteomes" id="UP001221142">
    <property type="component" value="Unassembled WGS sequence"/>
</dbReference>